<reference evidence="1 2" key="1">
    <citation type="submission" date="2015-09" db="EMBL/GenBank/DDBJ databases">
        <authorList>
            <consortium name="Pathogen Informatics"/>
        </authorList>
    </citation>
    <scope>NUCLEOTIDE SEQUENCE [LARGE SCALE GENOMIC DNA]</scope>
    <source>
        <strain evidence="1 2">2789STDY5834968</strain>
    </source>
</reference>
<sequence>MLVEANLKTTLIALGIKTTETVKQLTEGNAVAVYEDERDPENDAQVMERYEQAVEACRVWLRAVVGTQVIANRRDDICVEAELLMPDRLVEVAVYSAQYPFGGGCNGDVVEKLHTPIGNFGYQVYRAILDTPINPVKEMYRYFQDLIHQIHNIIVMPIHCDGMDDILNKYIVEDEGIVDVLGVSRYDALWSNVMNFMADAYSEGVM</sequence>
<accession>A0A173VJN2</accession>
<dbReference type="AlphaFoldDB" id="A0A173VJN2"/>
<dbReference type="Proteomes" id="UP000095673">
    <property type="component" value="Unassembled WGS sequence"/>
</dbReference>
<organism evidence="1 2">
    <name type="scientific">Agathobacter rectalis</name>
    <dbReference type="NCBI Taxonomy" id="39491"/>
    <lineage>
        <taxon>Bacteria</taxon>
        <taxon>Bacillati</taxon>
        <taxon>Bacillota</taxon>
        <taxon>Clostridia</taxon>
        <taxon>Lachnospirales</taxon>
        <taxon>Lachnospiraceae</taxon>
        <taxon>Agathobacter</taxon>
    </lineage>
</organism>
<dbReference type="RefSeq" id="WP_055238627.1">
    <property type="nucleotide sequence ID" value="NZ_CYXM01000018.1"/>
</dbReference>
<evidence type="ECO:0000313" key="2">
    <source>
        <dbReference type="Proteomes" id="UP000095673"/>
    </source>
</evidence>
<gene>
    <name evidence="1" type="ORF">ERS852580_03038</name>
</gene>
<proteinExistence type="predicted"/>
<name>A0A173VJN2_9FIRM</name>
<dbReference type="OrthoDB" id="9986692at2"/>
<evidence type="ECO:0000313" key="1">
    <source>
        <dbReference type="EMBL" id="CUN26317.1"/>
    </source>
</evidence>
<dbReference type="EMBL" id="CYXM01000018">
    <property type="protein sequence ID" value="CUN26317.1"/>
    <property type="molecule type" value="Genomic_DNA"/>
</dbReference>
<protein>
    <submittedName>
        <fullName evidence="1">Uncharacterized protein</fullName>
    </submittedName>
</protein>